<dbReference type="InterPro" id="IPR033989">
    <property type="entry name" value="CD209-like_CTLD"/>
</dbReference>
<evidence type="ECO:0000313" key="6">
    <source>
        <dbReference type="RefSeq" id="XP_012888966.1"/>
    </source>
</evidence>
<dbReference type="Proteomes" id="UP000081671">
    <property type="component" value="Unplaced"/>
</dbReference>
<evidence type="ECO:0000256" key="2">
    <source>
        <dbReference type="ARBA" id="ARBA00023157"/>
    </source>
</evidence>
<evidence type="ECO:0000259" key="4">
    <source>
        <dbReference type="PROSITE" id="PS50041"/>
    </source>
</evidence>
<evidence type="ECO:0000256" key="3">
    <source>
        <dbReference type="SAM" id="Phobius"/>
    </source>
</evidence>
<dbReference type="Gene3D" id="3.10.100.10">
    <property type="entry name" value="Mannose-Binding Protein A, subunit A"/>
    <property type="match status" value="3"/>
</dbReference>
<name>A0A1S3GJJ1_DIPOR</name>
<keyword evidence="1" id="KW-0430">Lectin</keyword>
<dbReference type="SMART" id="SM00034">
    <property type="entry name" value="CLECT"/>
    <property type="match status" value="3"/>
</dbReference>
<dbReference type="PANTHER" id="PTHR46746:SF9">
    <property type="entry name" value="CD209 ANTIGEN-LIKE PROTEIN C-LIKE"/>
    <property type="match status" value="1"/>
</dbReference>
<dbReference type="InterPro" id="IPR001304">
    <property type="entry name" value="C-type_lectin-like"/>
</dbReference>
<dbReference type="Pfam" id="PF00059">
    <property type="entry name" value="Lectin_C"/>
    <property type="match status" value="3"/>
</dbReference>
<keyword evidence="2" id="KW-1015">Disulfide bond</keyword>
<feature type="transmembrane region" description="Helical" evidence="3">
    <location>
        <begin position="368"/>
        <end position="387"/>
    </location>
</feature>
<dbReference type="GO" id="GO:0030246">
    <property type="term" value="F:carbohydrate binding"/>
    <property type="evidence" value="ECO:0007669"/>
    <property type="project" value="UniProtKB-KW"/>
</dbReference>
<dbReference type="PROSITE" id="PS00615">
    <property type="entry name" value="C_TYPE_LECTIN_1"/>
    <property type="match status" value="1"/>
</dbReference>
<organism evidence="5 6">
    <name type="scientific">Dipodomys ordii</name>
    <name type="common">Ord's kangaroo rat</name>
    <dbReference type="NCBI Taxonomy" id="10020"/>
    <lineage>
        <taxon>Eukaryota</taxon>
        <taxon>Metazoa</taxon>
        <taxon>Chordata</taxon>
        <taxon>Craniata</taxon>
        <taxon>Vertebrata</taxon>
        <taxon>Euteleostomi</taxon>
        <taxon>Mammalia</taxon>
        <taxon>Eutheria</taxon>
        <taxon>Euarchontoglires</taxon>
        <taxon>Glires</taxon>
        <taxon>Rodentia</taxon>
        <taxon>Castorimorpha</taxon>
        <taxon>Heteromyidae</taxon>
        <taxon>Dipodomyinae</taxon>
        <taxon>Dipodomys</taxon>
    </lineage>
</organism>
<dbReference type="InParanoid" id="A0A1S3GJJ1"/>
<keyword evidence="3" id="KW-1133">Transmembrane helix</keyword>
<dbReference type="PANTHER" id="PTHR46746">
    <property type="entry name" value="KILLER CELL LECTIN-LIKE RECEPTOR SUBFAMILY F MEMBER 2"/>
    <property type="match status" value="1"/>
</dbReference>
<keyword evidence="3" id="KW-0472">Membrane</keyword>
<feature type="domain" description="C-type lectin" evidence="4">
    <location>
        <begin position="233"/>
        <end position="328"/>
    </location>
</feature>
<dbReference type="InterPro" id="IPR016186">
    <property type="entry name" value="C-type_lectin-like/link_sf"/>
</dbReference>
<feature type="domain" description="C-type lectin" evidence="4">
    <location>
        <begin position="80"/>
        <end position="167"/>
    </location>
</feature>
<dbReference type="KEGG" id="dord:105998723"/>
<protein>
    <submittedName>
        <fullName evidence="6">CD209 antigen-like</fullName>
    </submittedName>
</protein>
<dbReference type="CDD" id="cd03590">
    <property type="entry name" value="CLECT_DC-SIGN_like"/>
    <property type="match status" value="2"/>
</dbReference>
<gene>
    <name evidence="6" type="primary">LOC105998723</name>
</gene>
<dbReference type="InterPro" id="IPR016187">
    <property type="entry name" value="CTDL_fold"/>
</dbReference>
<dbReference type="AlphaFoldDB" id="A0A1S3GJJ1"/>
<keyword evidence="5" id="KW-1185">Reference proteome</keyword>
<dbReference type="InterPro" id="IPR051379">
    <property type="entry name" value="C-type_Lectin_Receptor_IMM"/>
</dbReference>
<dbReference type="SUPFAM" id="SSF56436">
    <property type="entry name" value="C-type lectin-like"/>
    <property type="match status" value="3"/>
</dbReference>
<proteinExistence type="predicted"/>
<evidence type="ECO:0000313" key="5">
    <source>
        <dbReference type="Proteomes" id="UP000081671"/>
    </source>
</evidence>
<accession>A0A1S3GJJ1</accession>
<sequence>MYDLEEERRQYLGYQSQSCLLLVLQLVSITLLVGLLVAILLQDSHDFTSQEKERIYQDLIELKAGVDHLCRPCPWDWTFFQGNCYFLSKTQGNWNYSVTACREVGAQLVIIKSDDEQDFLVEISKHKHPSWIGFSDVRQEGNWLWMDGSPLTRRYRRPREFALEGGCPGQSHLLLVLHLLLITLLAGLLTAVLVPELEDPSSQGKERIYQELRQLKARVDSMCRPCPWDWMLFQQSCYFFSKSRRNWNDSVTACQEMQAQLVMIKNDEEKSFLEMISEHKHPSWIGLSDVGREGDWLWLDGSPLSQSLVKYWKKDRPNNDTEKNCAEFSADEEEVMVSSRFSFRGSGLEPQPGSHHPTGHLGHGLGPLLLQLLFITLFVGVLVAFLYRVPKNPSDQKQEKIYQELNQLRSGVDRLCRPCPWDWTSFQGNCYFFSKSTRNWTDSLIACQEMGAQLVIIENLEEQKFLKFNLPKKHRAWIGISDLEKEDNWQWVNGSALSHSFSTYWNEGEPNNQEDEDCAEFKKRGWNDEKCAFKNFWICKKPAVSFCSRK</sequence>
<evidence type="ECO:0000256" key="1">
    <source>
        <dbReference type="ARBA" id="ARBA00022734"/>
    </source>
</evidence>
<dbReference type="RefSeq" id="XP_012888966.1">
    <property type="nucleotide sequence ID" value="XM_013033512.1"/>
</dbReference>
<dbReference type="InterPro" id="IPR018378">
    <property type="entry name" value="C-type_lectin_CS"/>
</dbReference>
<feature type="domain" description="C-type lectin" evidence="4">
    <location>
        <begin position="426"/>
        <end position="540"/>
    </location>
</feature>
<dbReference type="PROSITE" id="PS50041">
    <property type="entry name" value="C_TYPE_LECTIN_2"/>
    <property type="match status" value="3"/>
</dbReference>
<reference evidence="6" key="1">
    <citation type="submission" date="2025-08" db="UniProtKB">
        <authorList>
            <consortium name="RefSeq"/>
        </authorList>
    </citation>
    <scope>IDENTIFICATION</scope>
    <source>
        <tissue evidence="6">Kidney</tissue>
    </source>
</reference>
<dbReference type="GeneID" id="105998723"/>
<keyword evidence="3" id="KW-0812">Transmembrane</keyword>
<feature type="transmembrane region" description="Helical" evidence="3">
    <location>
        <begin position="20"/>
        <end position="41"/>
    </location>
</feature>
<dbReference type="OrthoDB" id="8950604at2759"/>